<keyword evidence="1" id="KW-0175">Coiled coil</keyword>
<accession>A0A6P5MZK1</accession>
<reference evidence="3" key="1">
    <citation type="journal article" date="2016" name="Nat. Genet.">
        <title>The genome sequences of Arachis duranensis and Arachis ipaensis, the diploid ancestors of cultivated peanut.</title>
        <authorList>
            <person name="Bertioli D.J."/>
            <person name="Cannon S.B."/>
            <person name="Froenicke L."/>
            <person name="Huang G."/>
            <person name="Farmer A.D."/>
            <person name="Cannon E.K."/>
            <person name="Liu X."/>
            <person name="Gao D."/>
            <person name="Clevenger J."/>
            <person name="Dash S."/>
            <person name="Ren L."/>
            <person name="Moretzsohn M.C."/>
            <person name="Shirasawa K."/>
            <person name="Huang W."/>
            <person name="Vidigal B."/>
            <person name="Abernathy B."/>
            <person name="Chu Y."/>
            <person name="Niederhuth C.E."/>
            <person name="Umale P."/>
            <person name="Araujo A.C."/>
            <person name="Kozik A."/>
            <person name="Kim K.D."/>
            <person name="Burow M.D."/>
            <person name="Varshney R.K."/>
            <person name="Wang X."/>
            <person name="Zhang X."/>
            <person name="Barkley N."/>
            <person name="Guimaraes P.M."/>
            <person name="Isobe S."/>
            <person name="Guo B."/>
            <person name="Liao B."/>
            <person name="Stalker H.T."/>
            <person name="Schmitz R.J."/>
            <person name="Scheffler B.E."/>
            <person name="Leal-Bertioli S.C."/>
            <person name="Xun X."/>
            <person name="Jackson S.A."/>
            <person name="Michelmore R."/>
            <person name="Ozias-Akins P."/>
        </authorList>
    </citation>
    <scope>NUCLEOTIDE SEQUENCE [LARGE SCALE GENOMIC DNA]</scope>
    <source>
        <strain evidence="3">cv. V14167</strain>
    </source>
</reference>
<keyword evidence="3" id="KW-1185">Reference proteome</keyword>
<feature type="region of interest" description="Disordered" evidence="2">
    <location>
        <begin position="312"/>
        <end position="341"/>
    </location>
</feature>
<dbReference type="KEGG" id="adu:110276037"/>
<evidence type="ECO:0000313" key="3">
    <source>
        <dbReference type="Proteomes" id="UP000515211"/>
    </source>
</evidence>
<evidence type="ECO:0000313" key="4">
    <source>
        <dbReference type="RefSeq" id="XP_020988198.2"/>
    </source>
</evidence>
<gene>
    <name evidence="4" type="primary">LOC110276037</name>
</gene>
<feature type="compositionally biased region" description="Acidic residues" evidence="2">
    <location>
        <begin position="327"/>
        <end position="341"/>
    </location>
</feature>
<name>A0A6P5MZK1_ARADU</name>
<evidence type="ECO:0000256" key="2">
    <source>
        <dbReference type="SAM" id="MobiDB-lite"/>
    </source>
</evidence>
<feature type="coiled-coil region" evidence="1">
    <location>
        <begin position="222"/>
        <end position="260"/>
    </location>
</feature>
<sequence length="341" mass="38271">MQAKKQFIFSLNHARPQVNGRHCFRCNWATEIVILAAQTPTSNNLRRRPPNGGKYPGVSAASLRTRFKSKNLDKEVSSSNVEKVVGGGEVSQPRQGRRKVIVKKRKRSELVELSDDSDGKELDVPLEEIHAFMGNQKRLHEMSEESEAFSVWGKEYPFMAVVDEYCQSSADVTLAKEVGDMAIGQYMQVVGLWLASLGRSQELKYKGVAAEKGEVPVLKEELVKYKKLAAELQGRLTETEKLLKETKENYSKDVEDLKKKESDLVSVQSRLIEVTAQFKDMEKKKADEILDSFVEGFERARLQVKFLVPDADLSSMDPGKIVRDGQLVDDDGDAEGEADNV</sequence>
<reference evidence="4" key="2">
    <citation type="submission" date="2025-08" db="UniProtKB">
        <authorList>
            <consortium name="RefSeq"/>
        </authorList>
    </citation>
    <scope>IDENTIFICATION</scope>
    <source>
        <tissue evidence="4">Whole plant</tissue>
    </source>
</reference>
<proteinExistence type="predicted"/>
<dbReference type="GeneID" id="110276037"/>
<dbReference type="AlphaFoldDB" id="A0A6P5MZK1"/>
<dbReference type="RefSeq" id="XP_020988198.2">
    <property type="nucleotide sequence ID" value="XM_021132539.2"/>
</dbReference>
<evidence type="ECO:0000256" key="1">
    <source>
        <dbReference type="SAM" id="Coils"/>
    </source>
</evidence>
<protein>
    <submittedName>
        <fullName evidence="4">Uncharacterized protein LOC110276037 isoform X1</fullName>
    </submittedName>
</protein>
<dbReference type="Proteomes" id="UP000515211">
    <property type="component" value="Chromosome 10"/>
</dbReference>
<feature type="region of interest" description="Disordered" evidence="2">
    <location>
        <begin position="78"/>
        <end position="101"/>
    </location>
</feature>
<organism evidence="3 4">
    <name type="scientific">Arachis duranensis</name>
    <name type="common">Wild peanut</name>
    <dbReference type="NCBI Taxonomy" id="130453"/>
    <lineage>
        <taxon>Eukaryota</taxon>
        <taxon>Viridiplantae</taxon>
        <taxon>Streptophyta</taxon>
        <taxon>Embryophyta</taxon>
        <taxon>Tracheophyta</taxon>
        <taxon>Spermatophyta</taxon>
        <taxon>Magnoliopsida</taxon>
        <taxon>eudicotyledons</taxon>
        <taxon>Gunneridae</taxon>
        <taxon>Pentapetalae</taxon>
        <taxon>rosids</taxon>
        <taxon>fabids</taxon>
        <taxon>Fabales</taxon>
        <taxon>Fabaceae</taxon>
        <taxon>Papilionoideae</taxon>
        <taxon>50 kb inversion clade</taxon>
        <taxon>dalbergioids sensu lato</taxon>
        <taxon>Dalbergieae</taxon>
        <taxon>Pterocarpus clade</taxon>
        <taxon>Arachis</taxon>
    </lineage>
</organism>